<keyword evidence="3" id="KW-1185">Reference proteome</keyword>
<dbReference type="AlphaFoldDB" id="W2TTE2"/>
<feature type="compositionally biased region" description="Polar residues" evidence="1">
    <location>
        <begin position="1"/>
        <end position="11"/>
    </location>
</feature>
<dbReference type="KEGG" id="nai:NECAME_17166"/>
<reference evidence="3" key="1">
    <citation type="journal article" date="2014" name="Nat. Genet.">
        <title>Genome of the human hookworm Necator americanus.</title>
        <authorList>
            <person name="Tang Y.T."/>
            <person name="Gao X."/>
            <person name="Rosa B.A."/>
            <person name="Abubucker S."/>
            <person name="Hallsworth-Pepin K."/>
            <person name="Martin J."/>
            <person name="Tyagi R."/>
            <person name="Heizer E."/>
            <person name="Zhang X."/>
            <person name="Bhonagiri-Palsikar V."/>
            <person name="Minx P."/>
            <person name="Warren W.C."/>
            <person name="Wang Q."/>
            <person name="Zhan B."/>
            <person name="Hotez P.J."/>
            <person name="Sternberg P.W."/>
            <person name="Dougall A."/>
            <person name="Gaze S.T."/>
            <person name="Mulvenna J."/>
            <person name="Sotillo J."/>
            <person name="Ranganathan S."/>
            <person name="Rabelo E.M."/>
            <person name="Wilson R.K."/>
            <person name="Felgner P.L."/>
            <person name="Bethony J."/>
            <person name="Hawdon J.M."/>
            <person name="Gasser R.B."/>
            <person name="Loukas A."/>
            <person name="Mitreva M."/>
        </authorList>
    </citation>
    <scope>NUCLEOTIDE SEQUENCE [LARGE SCALE GENOMIC DNA]</scope>
</reference>
<evidence type="ECO:0000313" key="3">
    <source>
        <dbReference type="Proteomes" id="UP000053676"/>
    </source>
</evidence>
<protein>
    <submittedName>
        <fullName evidence="2">Uncharacterized protein</fullName>
    </submittedName>
</protein>
<name>W2TTE2_NECAM</name>
<accession>W2TTE2</accession>
<gene>
    <name evidence="2" type="ORF">NECAME_17166</name>
</gene>
<feature type="region of interest" description="Disordered" evidence="1">
    <location>
        <begin position="1"/>
        <end position="25"/>
    </location>
</feature>
<evidence type="ECO:0000313" key="2">
    <source>
        <dbReference type="EMBL" id="ETN84317.1"/>
    </source>
</evidence>
<organism evidence="2 3">
    <name type="scientific">Necator americanus</name>
    <name type="common">Human hookworm</name>
    <dbReference type="NCBI Taxonomy" id="51031"/>
    <lineage>
        <taxon>Eukaryota</taxon>
        <taxon>Metazoa</taxon>
        <taxon>Ecdysozoa</taxon>
        <taxon>Nematoda</taxon>
        <taxon>Chromadorea</taxon>
        <taxon>Rhabditida</taxon>
        <taxon>Rhabditina</taxon>
        <taxon>Rhabditomorpha</taxon>
        <taxon>Strongyloidea</taxon>
        <taxon>Ancylostomatidae</taxon>
        <taxon>Bunostominae</taxon>
        <taxon>Necator</taxon>
    </lineage>
</organism>
<dbReference type="EMBL" id="KI657961">
    <property type="protein sequence ID" value="ETN84317.1"/>
    <property type="molecule type" value="Genomic_DNA"/>
</dbReference>
<sequence length="63" mass="6789">MTTKTMGTRNSRGPPLYAGRGSQVGNHPCYTTARKSNSKEAVNVPWSVGPGISMQIERLLALN</sequence>
<dbReference type="Proteomes" id="UP000053676">
    <property type="component" value="Unassembled WGS sequence"/>
</dbReference>
<proteinExistence type="predicted"/>
<evidence type="ECO:0000256" key="1">
    <source>
        <dbReference type="SAM" id="MobiDB-lite"/>
    </source>
</evidence>